<dbReference type="InterPro" id="IPR050712">
    <property type="entry name" value="NAD(P)H-dep_reductase"/>
</dbReference>
<gene>
    <name evidence="2" type="ORF">GNE12_15275</name>
</gene>
<dbReference type="InterPro" id="IPR005025">
    <property type="entry name" value="FMN_Rdtase-like_dom"/>
</dbReference>
<dbReference type="Proteomes" id="UP000570851">
    <property type="component" value="Unassembled WGS sequence"/>
</dbReference>
<evidence type="ECO:0000313" key="2">
    <source>
        <dbReference type="EMBL" id="MBC1303275.1"/>
    </source>
</evidence>
<feature type="domain" description="NADPH-dependent FMN reductase-like" evidence="1">
    <location>
        <begin position="2"/>
        <end position="144"/>
    </location>
</feature>
<proteinExistence type="predicted"/>
<dbReference type="Pfam" id="PF03358">
    <property type="entry name" value="FMN_red"/>
    <property type="match status" value="1"/>
</dbReference>
<evidence type="ECO:0000313" key="3">
    <source>
        <dbReference type="Proteomes" id="UP000570851"/>
    </source>
</evidence>
<name>A0ABR6SA48_ANAVA</name>
<dbReference type="GeneID" id="58725130"/>
<organism evidence="2 3">
    <name type="scientific">Trichormus variabilis N2B</name>
    <dbReference type="NCBI Taxonomy" id="2681315"/>
    <lineage>
        <taxon>Bacteria</taxon>
        <taxon>Bacillati</taxon>
        <taxon>Cyanobacteriota</taxon>
        <taxon>Cyanophyceae</taxon>
        <taxon>Nostocales</taxon>
        <taxon>Nostocaceae</taxon>
        <taxon>Trichormus</taxon>
    </lineage>
</organism>
<dbReference type="PANTHER" id="PTHR30543">
    <property type="entry name" value="CHROMATE REDUCTASE"/>
    <property type="match status" value="1"/>
</dbReference>
<sequence length="181" mass="19900">MVKIVGIAGSLRPNSYTQLALRVAAQRLEALGAEVEIIDLREWQLPFCNGGKDYSDYPDVQRLRDTVSNADGLILATPEYHGSVSGVIKNALDLMSFDELSGKVTGLISILGGQSNSNALNDLRLIVRWVHGWVIPEQIAIGQAYSAFSPEGKLLDEKLSQRFDQFAQSLVENTRKLRGVN</sequence>
<dbReference type="Gene3D" id="3.40.50.360">
    <property type="match status" value="1"/>
</dbReference>
<dbReference type="InterPro" id="IPR029039">
    <property type="entry name" value="Flavoprotein-like_sf"/>
</dbReference>
<dbReference type="EMBL" id="JACKZP010000056">
    <property type="protein sequence ID" value="MBC1303275.1"/>
    <property type="molecule type" value="Genomic_DNA"/>
</dbReference>
<keyword evidence="3" id="KW-1185">Reference proteome</keyword>
<accession>A0ABR6SA48</accession>
<dbReference type="PANTHER" id="PTHR30543:SF21">
    <property type="entry name" value="NAD(P)H-DEPENDENT FMN REDUCTASE LOT6"/>
    <property type="match status" value="1"/>
</dbReference>
<dbReference type="SUPFAM" id="SSF52218">
    <property type="entry name" value="Flavoproteins"/>
    <property type="match status" value="1"/>
</dbReference>
<evidence type="ECO:0000259" key="1">
    <source>
        <dbReference type="Pfam" id="PF03358"/>
    </source>
</evidence>
<comment type="caution">
    <text evidence="2">The sequence shown here is derived from an EMBL/GenBank/DDBJ whole genome shotgun (WGS) entry which is preliminary data.</text>
</comment>
<reference evidence="2 3" key="1">
    <citation type="submission" date="2019-11" db="EMBL/GenBank/DDBJ databases">
        <title>Comparison of genomes from free-living endosymbiotic cyanobacteria isolated from Azolla.</title>
        <authorList>
            <person name="Thiel T."/>
            <person name="Pratte B."/>
        </authorList>
    </citation>
    <scope>NUCLEOTIDE SEQUENCE [LARGE SCALE GENOMIC DNA]</scope>
    <source>
        <strain evidence="2 3">N2B</strain>
    </source>
</reference>
<protein>
    <submittedName>
        <fullName evidence="2">NAD(P)H-dependent oxidoreductase</fullName>
    </submittedName>
</protein>
<dbReference type="RefSeq" id="WP_011319223.1">
    <property type="nucleotide sequence ID" value="NZ_JACKZP010000056.1"/>
</dbReference>